<dbReference type="EMBL" id="JBHSON010000075">
    <property type="protein sequence ID" value="MFC5751764.1"/>
    <property type="molecule type" value="Genomic_DNA"/>
</dbReference>
<evidence type="ECO:0000259" key="4">
    <source>
        <dbReference type="Pfam" id="PF04213"/>
    </source>
</evidence>
<reference evidence="6" key="1">
    <citation type="journal article" date="2019" name="Int. J. Syst. Evol. Microbiol.">
        <title>The Global Catalogue of Microorganisms (GCM) 10K type strain sequencing project: providing services to taxonomists for standard genome sequencing and annotation.</title>
        <authorList>
            <consortium name="The Broad Institute Genomics Platform"/>
            <consortium name="The Broad Institute Genome Sequencing Center for Infectious Disease"/>
            <person name="Wu L."/>
            <person name="Ma J."/>
        </authorList>
    </citation>
    <scope>NUCLEOTIDE SEQUENCE [LARGE SCALE GENOMIC DNA]</scope>
    <source>
        <strain evidence="6">KCTC 42087</strain>
    </source>
</reference>
<feature type="domain" description="Htaa" evidence="4">
    <location>
        <begin position="77"/>
        <end position="223"/>
    </location>
</feature>
<feature type="compositionally biased region" description="Low complexity" evidence="1">
    <location>
        <begin position="246"/>
        <end position="296"/>
    </location>
</feature>
<feature type="chain" id="PRO_5046557296" evidence="3">
    <location>
        <begin position="42"/>
        <end position="390"/>
    </location>
</feature>
<sequence>MSKVGTENSKNPPPRVRVMTAVGAALLAAGAALGVSGVAFAGPAAPAPPVAPATVAGVTGGHLDWRPARSGGPVPSLEAGDGATVLKDGSVRFKAENGTYDTRSGAARVSYEGWVVLTYPEGEVTLRDPVAELGGTARPVLSAVVGPAGTGGEPSGQARAPRTPAPTATAAAETEIGELKTFGMPPRSAGRDVTWSEIPATLTASGADAFPSGQFAGADLGAVTVSLLHAGVPTGTGSQEARAAATTPTTTPTSGSPTPTGSPTDPPSDCASPTPTDTGTPTTSPTATSSDSSDGAMGLSAKRRALATTTASTTPTTTPTDTGSPSPTPTDCTTPPPDGGGGDPADTGDDDALPKTGGAIVPLVLAGAGLSATGGGVMVAARRRALHTRP</sequence>
<keyword evidence="2" id="KW-1133">Transmembrane helix</keyword>
<feature type="region of interest" description="Disordered" evidence="1">
    <location>
        <begin position="146"/>
        <end position="165"/>
    </location>
</feature>
<accession>A0ABW1AC49</accession>
<evidence type="ECO:0000256" key="3">
    <source>
        <dbReference type="SAM" id="SignalP"/>
    </source>
</evidence>
<name>A0ABW1AC49_9ACTN</name>
<feature type="signal peptide" evidence="3">
    <location>
        <begin position="1"/>
        <end position="41"/>
    </location>
</feature>
<dbReference type="Proteomes" id="UP001596074">
    <property type="component" value="Unassembled WGS sequence"/>
</dbReference>
<evidence type="ECO:0000313" key="5">
    <source>
        <dbReference type="EMBL" id="MFC5751764.1"/>
    </source>
</evidence>
<feature type="transmembrane region" description="Helical" evidence="2">
    <location>
        <begin position="359"/>
        <end position="381"/>
    </location>
</feature>
<comment type="caution">
    <text evidence="5">The sequence shown here is derived from an EMBL/GenBank/DDBJ whole genome shotgun (WGS) entry which is preliminary data.</text>
</comment>
<dbReference type="InterPro" id="IPR007331">
    <property type="entry name" value="Htaa"/>
</dbReference>
<keyword evidence="2" id="KW-0472">Membrane</keyword>
<gene>
    <name evidence="5" type="ORF">ACFPZN_39640</name>
</gene>
<dbReference type="RefSeq" id="WP_378287726.1">
    <property type="nucleotide sequence ID" value="NZ_JBHSON010000075.1"/>
</dbReference>
<evidence type="ECO:0000313" key="6">
    <source>
        <dbReference type="Proteomes" id="UP001596074"/>
    </source>
</evidence>
<evidence type="ECO:0000256" key="2">
    <source>
        <dbReference type="SAM" id="Phobius"/>
    </source>
</evidence>
<organism evidence="5 6">
    <name type="scientific">Actinomadura rugatobispora</name>
    <dbReference type="NCBI Taxonomy" id="1994"/>
    <lineage>
        <taxon>Bacteria</taxon>
        <taxon>Bacillati</taxon>
        <taxon>Actinomycetota</taxon>
        <taxon>Actinomycetes</taxon>
        <taxon>Streptosporangiales</taxon>
        <taxon>Thermomonosporaceae</taxon>
        <taxon>Actinomadura</taxon>
    </lineage>
</organism>
<keyword evidence="6" id="KW-1185">Reference proteome</keyword>
<evidence type="ECO:0000256" key="1">
    <source>
        <dbReference type="SAM" id="MobiDB-lite"/>
    </source>
</evidence>
<keyword evidence="3" id="KW-0732">Signal</keyword>
<feature type="region of interest" description="Disordered" evidence="1">
    <location>
        <begin position="62"/>
        <end position="81"/>
    </location>
</feature>
<feature type="region of interest" description="Disordered" evidence="1">
    <location>
        <begin position="234"/>
        <end position="357"/>
    </location>
</feature>
<dbReference type="Pfam" id="PF04213">
    <property type="entry name" value="HtaA"/>
    <property type="match status" value="1"/>
</dbReference>
<keyword evidence="2" id="KW-0812">Transmembrane</keyword>
<feature type="compositionally biased region" description="Low complexity" evidence="1">
    <location>
        <begin position="307"/>
        <end position="333"/>
    </location>
</feature>
<proteinExistence type="predicted"/>
<protein>
    <submittedName>
        <fullName evidence="5">HtaA domain-containing protein</fullName>
    </submittedName>
</protein>